<dbReference type="VEuPathDB" id="TriTrypDB:TcCL_Unassigned02105"/>
<evidence type="ECO:0000313" key="1">
    <source>
        <dbReference type="EMBL" id="PWU88874.1"/>
    </source>
</evidence>
<dbReference type="VEuPathDB" id="TriTrypDB:TCDM_11360"/>
<organism evidence="1 2">
    <name type="scientific">Trypanosoma cruzi</name>
    <dbReference type="NCBI Taxonomy" id="5693"/>
    <lineage>
        <taxon>Eukaryota</taxon>
        <taxon>Discoba</taxon>
        <taxon>Euglenozoa</taxon>
        <taxon>Kinetoplastea</taxon>
        <taxon>Metakinetoplastina</taxon>
        <taxon>Trypanosomatida</taxon>
        <taxon>Trypanosomatidae</taxon>
        <taxon>Trypanosoma</taxon>
        <taxon>Schizotrypanum</taxon>
    </lineage>
</organism>
<evidence type="ECO:0000313" key="2">
    <source>
        <dbReference type="Proteomes" id="UP000246121"/>
    </source>
</evidence>
<dbReference type="VEuPathDB" id="TriTrypDB:C4B63_66g178"/>
<dbReference type="VEuPathDB" id="TriTrypDB:TcG_11229"/>
<dbReference type="AlphaFoldDB" id="A0A2V2UXV7"/>
<proteinExistence type="predicted"/>
<sequence>MPLSMHGKAATSIPLQRDAVINELHRVCNITEMPRNHLRAPLLFNIVFFSWDTVSCNKVEFNQPRFANDASDDVRRTAIDSIYSSLGDCDFELWADGSASLAELAPGSAALLYEYTTTNDLPVEVHRVAAGRLACTYRAECLAIENGFGHPIPPFLGTSKSPTRILVATDSLSAIEAFRCPLAMRAGVSEEILIMLLPLVKRGHSVDSIFSP</sequence>
<dbReference type="VEuPathDB" id="TriTrypDB:TCSYLVIO_009668"/>
<gene>
    <name evidence="1" type="ORF">C4B63_66g178</name>
</gene>
<name>A0A2V2UXV7_TRYCR</name>
<accession>A0A2V2UXV7</accession>
<dbReference type="VEuPathDB" id="TriTrypDB:C3747_166g23"/>
<comment type="caution">
    <text evidence="1">The sequence shown here is derived from an EMBL/GenBank/DDBJ whole genome shotgun (WGS) entry which is preliminary data.</text>
</comment>
<reference evidence="1 2" key="1">
    <citation type="journal article" date="2018" name="Microb. Genom.">
        <title>Expanding an expanded genome: long-read sequencing of Trypanosoma cruzi.</title>
        <authorList>
            <person name="Berna L."/>
            <person name="Rodriguez M."/>
            <person name="Chiribao M.L."/>
            <person name="Parodi-Talice A."/>
            <person name="Pita S."/>
            <person name="Rijo G."/>
            <person name="Alvarez-Valin F."/>
            <person name="Robello C."/>
        </authorList>
    </citation>
    <scope>NUCLEOTIDE SEQUENCE [LARGE SCALE GENOMIC DNA]</scope>
    <source>
        <strain evidence="1 2">Dm28c</strain>
    </source>
</reference>
<dbReference type="VEuPathDB" id="TriTrypDB:TcBrA4_0024600"/>
<dbReference type="VEuPathDB" id="TriTrypDB:TcYC6_0039300"/>
<dbReference type="EMBL" id="PRFA01000066">
    <property type="protein sequence ID" value="PWU88874.1"/>
    <property type="molecule type" value="Genomic_DNA"/>
</dbReference>
<protein>
    <submittedName>
        <fullName evidence="1">Uncharacterized protein</fullName>
    </submittedName>
</protein>
<dbReference type="Proteomes" id="UP000246121">
    <property type="component" value="Unassembled WGS sequence"/>
</dbReference>